<dbReference type="AlphaFoldDB" id="A0A2C6MFC8"/>
<name>A0A2C6MFC8_9FIRM</name>
<sequence length="130" mass="15318">MEELLKQILQTQNQMIETQNQILKTLQQHGERLDSLEKGQLRLETRIETEITDRIRGLYDFREVVNDNFAKANATLEAITGRIDELKEELILNRRETTEKLDSLDSSVMYLATKLTQHDMQLFDLKRRAK</sequence>
<evidence type="ECO:0000313" key="3">
    <source>
        <dbReference type="Proteomes" id="UP000222564"/>
    </source>
</evidence>
<dbReference type="EMBL" id="AWQQ01000056">
    <property type="protein sequence ID" value="PHJ38056.1"/>
    <property type="molecule type" value="Genomic_DNA"/>
</dbReference>
<protein>
    <submittedName>
        <fullName evidence="2">Uncharacterized protein</fullName>
    </submittedName>
</protein>
<keyword evidence="1" id="KW-0175">Coiled coil</keyword>
<dbReference type="Proteomes" id="UP000222564">
    <property type="component" value="Unassembled WGS sequence"/>
</dbReference>
<evidence type="ECO:0000256" key="1">
    <source>
        <dbReference type="SAM" id="Coils"/>
    </source>
</evidence>
<comment type="caution">
    <text evidence="2">The sequence shown here is derived from an EMBL/GenBank/DDBJ whole genome shotgun (WGS) entry which is preliminary data.</text>
</comment>
<gene>
    <name evidence="2" type="ORF">P378_11990</name>
</gene>
<evidence type="ECO:0000313" key="2">
    <source>
        <dbReference type="EMBL" id="PHJ38056.1"/>
    </source>
</evidence>
<proteinExistence type="predicted"/>
<keyword evidence="3" id="KW-1185">Reference proteome</keyword>
<feature type="coiled-coil region" evidence="1">
    <location>
        <begin position="69"/>
        <end position="96"/>
    </location>
</feature>
<dbReference type="RefSeq" id="WP_180261062.1">
    <property type="nucleotide sequence ID" value="NZ_AWQQ01000056.1"/>
</dbReference>
<organism evidence="2 3">
    <name type="scientific">Desulforamulus profundi</name>
    <dbReference type="NCBI Taxonomy" id="1383067"/>
    <lineage>
        <taxon>Bacteria</taxon>
        <taxon>Bacillati</taxon>
        <taxon>Bacillota</taxon>
        <taxon>Clostridia</taxon>
        <taxon>Eubacteriales</taxon>
        <taxon>Peptococcaceae</taxon>
        <taxon>Desulforamulus</taxon>
    </lineage>
</organism>
<reference evidence="2 3" key="1">
    <citation type="submission" date="2013-09" db="EMBL/GenBank/DDBJ databases">
        <title>Biodegradation of hydrocarbons in the deep terrestrial subsurface : characterization of a microbial consortium composed of two Desulfotomaculum species originating from a deep geological formation.</title>
        <authorList>
            <person name="Aullo T."/>
            <person name="Berlendis S."/>
            <person name="Lascourreges J.-F."/>
            <person name="Dessort D."/>
            <person name="Saint-Laurent S."/>
            <person name="Schraauwers B."/>
            <person name="Mas J."/>
            <person name="Magot M."/>
            <person name="Ranchou-Peyruse A."/>
        </authorList>
    </citation>
    <scope>NUCLEOTIDE SEQUENCE [LARGE SCALE GENOMIC DNA]</scope>
    <source>
        <strain evidence="2 3">Bs107</strain>
    </source>
</reference>
<accession>A0A2C6MFC8</accession>